<evidence type="ECO:0000256" key="4">
    <source>
        <dbReference type="ARBA" id="ARBA00022692"/>
    </source>
</evidence>
<protein>
    <submittedName>
        <fullName evidence="9">ABC transporter permease</fullName>
    </submittedName>
</protein>
<dbReference type="SUPFAM" id="SSF161098">
    <property type="entry name" value="MetI-like"/>
    <property type="match status" value="1"/>
</dbReference>
<evidence type="ECO:0000256" key="3">
    <source>
        <dbReference type="ARBA" id="ARBA00022475"/>
    </source>
</evidence>
<dbReference type="InterPro" id="IPR000515">
    <property type="entry name" value="MetI-like"/>
</dbReference>
<comment type="caution">
    <text evidence="9">The sequence shown here is derived from an EMBL/GenBank/DDBJ whole genome shotgun (WGS) entry which is preliminary data.</text>
</comment>
<comment type="subcellular location">
    <subcellularLocation>
        <location evidence="1 7">Cell membrane</location>
        <topology evidence="1 7">Multi-pass membrane protein</topology>
    </subcellularLocation>
</comment>
<feature type="domain" description="ABC transmembrane type-1" evidence="8">
    <location>
        <begin position="103"/>
        <end position="300"/>
    </location>
</feature>
<keyword evidence="10" id="KW-1185">Reference proteome</keyword>
<feature type="transmembrane region" description="Helical" evidence="7">
    <location>
        <begin position="181"/>
        <end position="200"/>
    </location>
</feature>
<evidence type="ECO:0000256" key="7">
    <source>
        <dbReference type="RuleBase" id="RU363032"/>
    </source>
</evidence>
<dbReference type="CDD" id="cd06261">
    <property type="entry name" value="TM_PBP2"/>
    <property type="match status" value="1"/>
</dbReference>
<feature type="transmembrane region" description="Helical" evidence="7">
    <location>
        <begin position="239"/>
        <end position="261"/>
    </location>
</feature>
<evidence type="ECO:0000256" key="6">
    <source>
        <dbReference type="ARBA" id="ARBA00023136"/>
    </source>
</evidence>
<evidence type="ECO:0000313" key="10">
    <source>
        <dbReference type="Proteomes" id="UP001551675"/>
    </source>
</evidence>
<accession>A0ABV3GIG8</accession>
<gene>
    <name evidence="9" type="ORF">AB0I59_21540</name>
</gene>
<reference evidence="9 10" key="1">
    <citation type="submission" date="2024-06" db="EMBL/GenBank/DDBJ databases">
        <title>The Natural Products Discovery Center: Release of the First 8490 Sequenced Strains for Exploring Actinobacteria Biosynthetic Diversity.</title>
        <authorList>
            <person name="Kalkreuter E."/>
            <person name="Kautsar S.A."/>
            <person name="Yang D."/>
            <person name="Bader C.D."/>
            <person name="Teijaro C.N."/>
            <person name="Fluegel L."/>
            <person name="Davis C.M."/>
            <person name="Simpson J.R."/>
            <person name="Lauterbach L."/>
            <person name="Steele A.D."/>
            <person name="Gui C."/>
            <person name="Meng S."/>
            <person name="Li G."/>
            <person name="Viehrig K."/>
            <person name="Ye F."/>
            <person name="Su P."/>
            <person name="Kiefer A.F."/>
            <person name="Nichols A."/>
            <person name="Cepeda A.J."/>
            <person name="Yan W."/>
            <person name="Fan B."/>
            <person name="Jiang Y."/>
            <person name="Adhikari A."/>
            <person name="Zheng C.-J."/>
            <person name="Schuster L."/>
            <person name="Cowan T.M."/>
            <person name="Smanski M.J."/>
            <person name="Chevrette M.G."/>
            <person name="De Carvalho L.P.S."/>
            <person name="Shen B."/>
        </authorList>
    </citation>
    <scope>NUCLEOTIDE SEQUENCE [LARGE SCALE GENOMIC DNA]</scope>
    <source>
        <strain evidence="9 10">NPDC050100</strain>
    </source>
</reference>
<keyword evidence="2 7" id="KW-0813">Transport</keyword>
<keyword evidence="6 7" id="KW-0472">Membrane</keyword>
<dbReference type="Gene3D" id="1.10.3720.10">
    <property type="entry name" value="MetI-like"/>
    <property type="match status" value="1"/>
</dbReference>
<dbReference type="InterPro" id="IPR035906">
    <property type="entry name" value="MetI-like_sf"/>
</dbReference>
<feature type="transmembrane region" description="Helical" evidence="7">
    <location>
        <begin position="281"/>
        <end position="307"/>
    </location>
</feature>
<comment type="similarity">
    <text evidence="7">Belongs to the binding-protein-dependent transport system permease family.</text>
</comment>
<name>A0ABV3GIG8_MICGL</name>
<dbReference type="PANTHER" id="PTHR43163">
    <property type="entry name" value="DIPEPTIDE TRANSPORT SYSTEM PERMEASE PROTEIN DPPB-RELATED"/>
    <property type="match status" value="1"/>
</dbReference>
<dbReference type="PROSITE" id="PS50928">
    <property type="entry name" value="ABC_TM1"/>
    <property type="match status" value="1"/>
</dbReference>
<dbReference type="InterPro" id="IPR045621">
    <property type="entry name" value="BPD_transp_1_N"/>
</dbReference>
<dbReference type="Pfam" id="PF00528">
    <property type="entry name" value="BPD_transp_1"/>
    <property type="match status" value="1"/>
</dbReference>
<feature type="transmembrane region" description="Helical" evidence="7">
    <location>
        <begin position="150"/>
        <end position="169"/>
    </location>
</feature>
<evidence type="ECO:0000256" key="1">
    <source>
        <dbReference type="ARBA" id="ARBA00004651"/>
    </source>
</evidence>
<feature type="transmembrane region" description="Helical" evidence="7">
    <location>
        <begin position="15"/>
        <end position="36"/>
    </location>
</feature>
<keyword evidence="4 7" id="KW-0812">Transmembrane</keyword>
<organism evidence="9 10">
    <name type="scientific">Microtetraspora glauca</name>
    <dbReference type="NCBI Taxonomy" id="1996"/>
    <lineage>
        <taxon>Bacteria</taxon>
        <taxon>Bacillati</taxon>
        <taxon>Actinomycetota</taxon>
        <taxon>Actinomycetes</taxon>
        <taxon>Streptosporangiales</taxon>
        <taxon>Streptosporangiaceae</taxon>
        <taxon>Microtetraspora</taxon>
    </lineage>
</organism>
<sequence length="317" mass="33422">MSAGRTAPRVLRAGAVWLVRLVVTVLGVLTLLFFLLRLSGDPAAVLVGPGGSQEDIDRVRTELGLDLPLWTQYGTFLGDVARLDFGVSPHTGEPAISAVLARLPLTLQIVGATLALAVLIGVPLGMLAAARARHASARAVTAAASIAQAMPNFVLGLLLLLVFALWLGWLPSYGAESPLHAVLPTLTLAAFTVARVVRLVRAGLLEAIEQDFIRTVRAKGGGRLRALARHALPNAFPPVLAFLVVDSAYLLSSTVIVEQLYAYDGIGKQLVDAIFQRDYPIVQATVFVVAVLVVAVSAIGDVLGALVDPRVRREAAG</sequence>
<keyword evidence="3" id="KW-1003">Cell membrane</keyword>
<evidence type="ECO:0000256" key="5">
    <source>
        <dbReference type="ARBA" id="ARBA00022989"/>
    </source>
</evidence>
<dbReference type="PANTHER" id="PTHR43163:SF6">
    <property type="entry name" value="DIPEPTIDE TRANSPORT SYSTEM PERMEASE PROTEIN DPPB-RELATED"/>
    <property type="match status" value="1"/>
</dbReference>
<evidence type="ECO:0000259" key="8">
    <source>
        <dbReference type="PROSITE" id="PS50928"/>
    </source>
</evidence>
<dbReference type="RefSeq" id="WP_358135280.1">
    <property type="nucleotide sequence ID" value="NZ_JBFALK010000011.1"/>
</dbReference>
<dbReference type="EMBL" id="JBFALK010000011">
    <property type="protein sequence ID" value="MEV0971221.1"/>
    <property type="molecule type" value="Genomic_DNA"/>
</dbReference>
<dbReference type="Pfam" id="PF19300">
    <property type="entry name" value="BPD_transp_1_N"/>
    <property type="match status" value="1"/>
</dbReference>
<proteinExistence type="inferred from homology"/>
<evidence type="ECO:0000256" key="2">
    <source>
        <dbReference type="ARBA" id="ARBA00022448"/>
    </source>
</evidence>
<evidence type="ECO:0000313" key="9">
    <source>
        <dbReference type="EMBL" id="MEV0971221.1"/>
    </source>
</evidence>
<feature type="transmembrane region" description="Helical" evidence="7">
    <location>
        <begin position="109"/>
        <end position="129"/>
    </location>
</feature>
<keyword evidence="5 7" id="KW-1133">Transmembrane helix</keyword>
<dbReference type="Proteomes" id="UP001551675">
    <property type="component" value="Unassembled WGS sequence"/>
</dbReference>